<evidence type="ECO:0000313" key="3">
    <source>
        <dbReference type="Proteomes" id="UP001597180"/>
    </source>
</evidence>
<reference evidence="3" key="1">
    <citation type="journal article" date="2019" name="Int. J. Syst. Evol. Microbiol.">
        <title>The Global Catalogue of Microorganisms (GCM) 10K type strain sequencing project: providing services to taxonomists for standard genome sequencing and annotation.</title>
        <authorList>
            <consortium name="The Broad Institute Genomics Platform"/>
            <consortium name="The Broad Institute Genome Sequencing Center for Infectious Disease"/>
            <person name="Wu L."/>
            <person name="Ma J."/>
        </authorList>
    </citation>
    <scope>NUCLEOTIDE SEQUENCE [LARGE SCALE GENOMIC DNA]</scope>
    <source>
        <strain evidence="3">CCUG 53270</strain>
    </source>
</reference>
<proteinExistence type="predicted"/>
<dbReference type="PROSITE" id="PS50022">
    <property type="entry name" value="FA58C_3"/>
    <property type="match status" value="1"/>
</dbReference>
<keyword evidence="3" id="KW-1185">Reference proteome</keyword>
<dbReference type="Proteomes" id="UP001597180">
    <property type="component" value="Unassembled WGS sequence"/>
</dbReference>
<dbReference type="InterPro" id="IPR000421">
    <property type="entry name" value="FA58C"/>
</dbReference>
<sequence>MSYFDNFDGNVLNTQFWGVYTKGSSNVNVSNGTLRLTNVSGYTGIEVYTNNSINKTLVNKIVVEFDYKAGAQYSSAYMPTAFFRSPTSTREGTYYGYANDKVIHIQTSTYSSVGNLFTYKNGTSTVYVSGKTVPVATHIKIILDCTKRNIKVFYNQDEVALLDYTISQTDWDYLGDELVFGFFKPNYNTATYEEYDNVYLSGPFGNKYLFQDGNDIKKYVLYPAVKPTNAVVPMTSNTTPTGYVVTASYDSQNSYSPWHAFNGVIAPSGGNDCWISNKNNNEWIAYEFPAPIAIGKYAIATRGVNGPASNPQKWTFDGWDGTKWVTLDAQSNINNWLANADMKTFLVRNSTAYKKYRLYVYEATPNGGFPASYIQIGELLMYEVLEGNQVGWSKVGQTPVTKSMFDTHGMSDLTIIQKAELEQLSSDSPELLCWTQGNEQSNKQVVVTAVPKAKLVMPIKDLNIQGELQQLSLSAVEKTTYTANLIPTMTSNSQSNGVAFASSVAGSAIQEYFAFDKVLTNYGWRSKGNANQWVGFDFLEKKVISKYAITEYYIDGSSPKDWTFQGSNDGSDWITLDTRTNEPEWKQAEKKEFAFFNETPYSKYRLYVSANHGNSSEIDITELEMYGKISEPILRIVVSSDLGSTWKSFIDNTWQSVDISDFTSIRKSGMSSTLLNSLTKDQWKLLTSKKSIRIAYYLEIDSMIDTLQIDSLTSSEKVTTVSPQLQTLTIVYDELDKKYSGLMFMDTNRNFYSTSIGELLKYLEFGTLIAGQNSIDIKVKLTNTYPFNVKNIRLWSEHNIEGLDVQFSKNNSPFIPQAELTFNEQLNFDEIIEFYVRLSVDVKAEVGGNFDIRVSADPVL</sequence>
<gene>
    <name evidence="2" type="ORF">ACFQ4B_04940</name>
</gene>
<organism evidence="2 3">
    <name type="scientific">Paenibacillus vulneris</name>
    <dbReference type="NCBI Taxonomy" id="1133364"/>
    <lineage>
        <taxon>Bacteria</taxon>
        <taxon>Bacillati</taxon>
        <taxon>Bacillota</taxon>
        <taxon>Bacilli</taxon>
        <taxon>Bacillales</taxon>
        <taxon>Paenibacillaceae</taxon>
        <taxon>Paenibacillus</taxon>
    </lineage>
</organism>
<evidence type="ECO:0000313" key="2">
    <source>
        <dbReference type="EMBL" id="MFD1219452.1"/>
    </source>
</evidence>
<dbReference type="EMBL" id="JBHTLU010000012">
    <property type="protein sequence ID" value="MFD1219452.1"/>
    <property type="molecule type" value="Genomic_DNA"/>
</dbReference>
<dbReference type="Gene3D" id="2.60.120.260">
    <property type="entry name" value="Galactose-binding domain-like"/>
    <property type="match status" value="2"/>
</dbReference>
<dbReference type="SUPFAM" id="SSF49785">
    <property type="entry name" value="Galactose-binding domain-like"/>
    <property type="match status" value="2"/>
</dbReference>
<evidence type="ECO:0000259" key="1">
    <source>
        <dbReference type="PROSITE" id="PS50022"/>
    </source>
</evidence>
<comment type="caution">
    <text evidence="2">The sequence shown here is derived from an EMBL/GenBank/DDBJ whole genome shotgun (WGS) entry which is preliminary data.</text>
</comment>
<accession>A0ABW3UGS8</accession>
<name>A0ABW3UGS8_9BACL</name>
<protein>
    <submittedName>
        <fullName evidence="2">Discoidin domain-containing protein</fullName>
    </submittedName>
</protein>
<feature type="domain" description="F5/8 type C" evidence="1">
    <location>
        <begin position="480"/>
        <end position="628"/>
    </location>
</feature>
<dbReference type="RefSeq" id="WP_345595394.1">
    <property type="nucleotide sequence ID" value="NZ_BAABJG010000063.1"/>
</dbReference>
<dbReference type="InterPro" id="IPR008979">
    <property type="entry name" value="Galactose-bd-like_sf"/>
</dbReference>
<dbReference type="Pfam" id="PF22633">
    <property type="entry name" value="F5_F8_type_C_2"/>
    <property type="match status" value="1"/>
</dbReference>